<keyword evidence="2" id="KW-1185">Reference proteome</keyword>
<dbReference type="PANTHER" id="PTHR42924">
    <property type="entry name" value="EXONUCLEASE"/>
    <property type="match status" value="1"/>
</dbReference>
<evidence type="ECO:0000313" key="2">
    <source>
        <dbReference type="Proteomes" id="UP001596481"/>
    </source>
</evidence>
<dbReference type="InterPro" id="IPR016195">
    <property type="entry name" value="Pol/histidinol_Pase-like"/>
</dbReference>
<dbReference type="SUPFAM" id="SSF89550">
    <property type="entry name" value="PHP domain-like"/>
    <property type="match status" value="1"/>
</dbReference>
<organism evidence="1 2">
    <name type="scientific">Haloferax namakaokahaiae</name>
    <dbReference type="NCBI Taxonomy" id="1748331"/>
    <lineage>
        <taxon>Archaea</taxon>
        <taxon>Methanobacteriati</taxon>
        <taxon>Methanobacteriota</taxon>
        <taxon>Stenosarchaea group</taxon>
        <taxon>Halobacteria</taxon>
        <taxon>Halobacteriales</taxon>
        <taxon>Haloferacaceae</taxon>
        <taxon>Haloferax</taxon>
    </lineage>
</organism>
<dbReference type="EMBL" id="JBHTAA010000005">
    <property type="protein sequence ID" value="MFC7203364.1"/>
    <property type="molecule type" value="Genomic_DNA"/>
</dbReference>
<dbReference type="Proteomes" id="UP001596481">
    <property type="component" value="Unassembled WGS sequence"/>
</dbReference>
<dbReference type="Gene3D" id="3.20.20.140">
    <property type="entry name" value="Metal-dependent hydrolases"/>
    <property type="match status" value="1"/>
</dbReference>
<dbReference type="InterPro" id="IPR052018">
    <property type="entry name" value="PHP_domain"/>
</dbReference>
<dbReference type="PANTHER" id="PTHR42924:SF3">
    <property type="entry name" value="POLYMERASE_HISTIDINOL PHOSPHATASE N-TERMINAL DOMAIN-CONTAINING PROTEIN"/>
    <property type="match status" value="1"/>
</dbReference>
<dbReference type="RefSeq" id="WP_390222707.1">
    <property type="nucleotide sequence ID" value="NZ_JBHTAA010000005.1"/>
</dbReference>
<sequence>MFDCDLHTHSRFFHRRPEVAAGFDPLGARATLAVAKTRGLDGIALTNHDFFRPATIVSDACIPGIEISTTQGHLLVVGPNPPRDTVPGELTPHEAVELAHDRECATIVAHPFRNSTLRESDADFDAIEINGKHPENRREIERIAENRDLSLVGGSDAHFPFEVGRLSTRIDADEFTPEAIVRAIKSGRVEPVVRDGPLLRVLGAVYNRIHEEKGHV</sequence>
<protein>
    <submittedName>
        <fullName evidence="1">PHP domain-containing protein</fullName>
    </submittedName>
</protein>
<accession>A0ABD5ZDJ4</accession>
<dbReference type="AlphaFoldDB" id="A0ABD5ZDJ4"/>
<dbReference type="Pfam" id="PF13263">
    <property type="entry name" value="PHP_C"/>
    <property type="match status" value="1"/>
</dbReference>
<evidence type="ECO:0000313" key="1">
    <source>
        <dbReference type="EMBL" id="MFC7203364.1"/>
    </source>
</evidence>
<proteinExistence type="predicted"/>
<reference evidence="1 2" key="1">
    <citation type="journal article" date="2019" name="Int. J. Syst. Evol. Microbiol.">
        <title>The Global Catalogue of Microorganisms (GCM) 10K type strain sequencing project: providing services to taxonomists for standard genome sequencing and annotation.</title>
        <authorList>
            <consortium name="The Broad Institute Genomics Platform"/>
            <consortium name="The Broad Institute Genome Sequencing Center for Infectious Disease"/>
            <person name="Wu L."/>
            <person name="Ma J."/>
        </authorList>
    </citation>
    <scope>NUCLEOTIDE SEQUENCE [LARGE SCALE GENOMIC DNA]</scope>
    <source>
        <strain evidence="1 2">DSM 29988</strain>
    </source>
</reference>
<name>A0ABD5ZDJ4_9EURY</name>
<gene>
    <name evidence="1" type="ORF">ACFQJC_07550</name>
</gene>
<comment type="caution">
    <text evidence="1">The sequence shown here is derived from an EMBL/GenBank/DDBJ whole genome shotgun (WGS) entry which is preliminary data.</text>
</comment>
<dbReference type="CDD" id="cd07432">
    <property type="entry name" value="PHP_HisPPase"/>
    <property type="match status" value="1"/>
</dbReference>